<dbReference type="AlphaFoldDB" id="A0A1F7TVT6"/>
<reference evidence="1 2" key="1">
    <citation type="journal article" date="2016" name="Nat. Commun.">
        <title>Thousands of microbial genomes shed light on interconnected biogeochemical processes in an aquifer system.</title>
        <authorList>
            <person name="Anantharaman K."/>
            <person name="Brown C.T."/>
            <person name="Hug L.A."/>
            <person name="Sharon I."/>
            <person name="Castelle C.J."/>
            <person name="Probst A.J."/>
            <person name="Thomas B.C."/>
            <person name="Singh A."/>
            <person name="Wilkins M.J."/>
            <person name="Karaoz U."/>
            <person name="Brodie E.L."/>
            <person name="Williams K.H."/>
            <person name="Hubbard S.S."/>
            <person name="Banfield J.F."/>
        </authorList>
    </citation>
    <scope>NUCLEOTIDE SEQUENCE [LARGE SCALE GENOMIC DNA]</scope>
</reference>
<dbReference type="EMBL" id="MGDX01000036">
    <property type="protein sequence ID" value="OGL70102.1"/>
    <property type="molecule type" value="Genomic_DNA"/>
</dbReference>
<accession>A0A1F7TVT6</accession>
<name>A0A1F7TVT6_9BACT</name>
<sequence>MEKGIHAMRDLANEERDLSFDVSDPELYEWSRRLDTVLQDAAKTLLTHPETQSEIFEIQQKKRDIFVELKEQLACLDRPECHLAAGEDDRPATYDAEQNAVVSHNDIGESSFATIGMILADLELA</sequence>
<protein>
    <submittedName>
        <fullName evidence="1">Uncharacterized protein</fullName>
    </submittedName>
</protein>
<dbReference type="Proteomes" id="UP000177097">
    <property type="component" value="Unassembled WGS sequence"/>
</dbReference>
<evidence type="ECO:0000313" key="1">
    <source>
        <dbReference type="EMBL" id="OGL70102.1"/>
    </source>
</evidence>
<organism evidence="1 2">
    <name type="scientific">Candidatus Uhrbacteria bacterium RIFCSPHIGHO2_02_FULL_53_13</name>
    <dbReference type="NCBI Taxonomy" id="1802389"/>
    <lineage>
        <taxon>Bacteria</taxon>
        <taxon>Candidatus Uhriibacteriota</taxon>
    </lineage>
</organism>
<evidence type="ECO:0000313" key="2">
    <source>
        <dbReference type="Proteomes" id="UP000177097"/>
    </source>
</evidence>
<comment type="caution">
    <text evidence="1">The sequence shown here is derived from an EMBL/GenBank/DDBJ whole genome shotgun (WGS) entry which is preliminary data.</text>
</comment>
<gene>
    <name evidence="1" type="ORF">A3C17_03465</name>
</gene>
<dbReference type="STRING" id="1802389.A3C17_03465"/>
<proteinExistence type="predicted"/>